<organism evidence="1 2">
    <name type="scientific">Aequorivita xiaoshiensis</name>
    <dbReference type="NCBI Taxonomy" id="2874476"/>
    <lineage>
        <taxon>Bacteria</taxon>
        <taxon>Pseudomonadati</taxon>
        <taxon>Bacteroidota</taxon>
        <taxon>Flavobacteriia</taxon>
        <taxon>Flavobacteriales</taxon>
        <taxon>Flavobacteriaceae</taxon>
        <taxon>Aequorivita</taxon>
    </lineage>
</organism>
<sequence>MFKIKNIKKLGFLLAATVLLGCGSDDNCNCRGKFLGNEGVFYGDVVNCSDGEPVLSQQASEGNNVTYLGCDD</sequence>
<dbReference type="EMBL" id="JAIRBB010000012">
    <property type="protein sequence ID" value="MCG2431827.1"/>
    <property type="molecule type" value="Genomic_DNA"/>
</dbReference>
<reference evidence="1" key="1">
    <citation type="submission" date="2021-09" db="EMBL/GenBank/DDBJ databases">
        <title>Genome of Aequorivita sp. strain F64183.</title>
        <authorList>
            <person name="Wang Y."/>
        </authorList>
    </citation>
    <scope>NUCLEOTIDE SEQUENCE</scope>
    <source>
        <strain evidence="1">F64183</strain>
    </source>
</reference>
<proteinExistence type="predicted"/>
<evidence type="ECO:0008006" key="3">
    <source>
        <dbReference type="Google" id="ProtNLM"/>
    </source>
</evidence>
<accession>A0A9X1R4Y8</accession>
<dbReference type="RefSeq" id="WP_139856339.1">
    <property type="nucleotide sequence ID" value="NZ_JAIRBB010000012.1"/>
</dbReference>
<protein>
    <recommendedName>
        <fullName evidence="3">Lipoprotein</fullName>
    </recommendedName>
</protein>
<comment type="caution">
    <text evidence="1">The sequence shown here is derived from an EMBL/GenBank/DDBJ whole genome shotgun (WGS) entry which is preliminary data.</text>
</comment>
<evidence type="ECO:0000313" key="1">
    <source>
        <dbReference type="EMBL" id="MCG2431827.1"/>
    </source>
</evidence>
<dbReference type="AlphaFoldDB" id="A0A9X1R4Y8"/>
<keyword evidence="2" id="KW-1185">Reference proteome</keyword>
<dbReference type="Proteomes" id="UP001139462">
    <property type="component" value="Unassembled WGS sequence"/>
</dbReference>
<evidence type="ECO:0000313" key="2">
    <source>
        <dbReference type="Proteomes" id="UP001139462"/>
    </source>
</evidence>
<dbReference type="PROSITE" id="PS51257">
    <property type="entry name" value="PROKAR_LIPOPROTEIN"/>
    <property type="match status" value="1"/>
</dbReference>
<gene>
    <name evidence="1" type="ORF">K8344_11900</name>
</gene>
<name>A0A9X1R4Y8_9FLAO</name>